<dbReference type="GO" id="GO:0003755">
    <property type="term" value="F:peptidyl-prolyl cis-trans isomerase activity"/>
    <property type="evidence" value="ECO:0007669"/>
    <property type="project" value="UniProtKB-UniRule"/>
</dbReference>
<dbReference type="SUPFAM" id="SSF50891">
    <property type="entry name" value="Cyclophilin-like"/>
    <property type="match status" value="1"/>
</dbReference>
<evidence type="ECO:0000256" key="1">
    <source>
        <dbReference type="ARBA" id="ARBA00002388"/>
    </source>
</evidence>
<comment type="function">
    <text evidence="1 4">PPIases accelerate the folding of proteins. It catalyzes the cis-trans isomerization of proline imidic peptide bonds in oligopeptides.</text>
</comment>
<dbReference type="CDD" id="cd00317">
    <property type="entry name" value="cyclophilin"/>
    <property type="match status" value="1"/>
</dbReference>
<dbReference type="PATRIC" id="fig|1341157.4.peg.2863"/>
<reference evidence="6 7" key="1">
    <citation type="journal article" date="2014" name="PLoS ONE">
        <title>Rumen cellulosomics: divergent fiber-degrading strategies revealed by comparative genome-wide analysis of six ruminococcal strains.</title>
        <authorList>
            <person name="Dassa B."/>
            <person name="Borovok I."/>
            <person name="Ruimy-Israeli V."/>
            <person name="Lamed R."/>
            <person name="Flint H.J."/>
            <person name="Duncan S.H."/>
            <person name="Henrissat B."/>
            <person name="Coutinho P."/>
            <person name="Morrison M."/>
            <person name="Mosoni P."/>
            <person name="Yeoman C.J."/>
            <person name="White B.A."/>
            <person name="Bayer E.A."/>
        </authorList>
    </citation>
    <scope>NUCLEOTIDE SEQUENCE [LARGE SCALE GENOMIC DNA]</scope>
    <source>
        <strain evidence="6 7">007c</strain>
    </source>
</reference>
<evidence type="ECO:0000313" key="7">
    <source>
        <dbReference type="Proteomes" id="UP000019365"/>
    </source>
</evidence>
<dbReference type="PROSITE" id="PS00170">
    <property type="entry name" value="CSA_PPIASE_1"/>
    <property type="match status" value="1"/>
</dbReference>
<evidence type="ECO:0000256" key="2">
    <source>
        <dbReference type="ARBA" id="ARBA00023110"/>
    </source>
</evidence>
<dbReference type="eggNOG" id="COG0652">
    <property type="taxonomic scope" value="Bacteria"/>
</dbReference>
<dbReference type="InterPro" id="IPR029000">
    <property type="entry name" value="Cyclophilin-like_dom_sf"/>
</dbReference>
<dbReference type="InterPro" id="IPR044666">
    <property type="entry name" value="Cyclophilin_A-like"/>
</dbReference>
<proteinExistence type="inferred from homology"/>
<dbReference type="PANTHER" id="PTHR45625">
    <property type="entry name" value="PEPTIDYL-PROLYL CIS-TRANS ISOMERASE-RELATED"/>
    <property type="match status" value="1"/>
</dbReference>
<gene>
    <name evidence="6" type="ORF">RF007C_08095</name>
</gene>
<dbReference type="Pfam" id="PF00160">
    <property type="entry name" value="Pro_isomerase"/>
    <property type="match status" value="1"/>
</dbReference>
<dbReference type="InterPro" id="IPR020892">
    <property type="entry name" value="Cyclophilin-type_PPIase_CS"/>
</dbReference>
<evidence type="ECO:0000256" key="3">
    <source>
        <dbReference type="ARBA" id="ARBA00023235"/>
    </source>
</evidence>
<dbReference type="RefSeq" id="WP_037300972.1">
    <property type="nucleotide sequence ID" value="NZ_ATAX01000035.1"/>
</dbReference>
<name>W7ULK7_RUMFL</name>
<comment type="caution">
    <text evidence="6">The sequence shown here is derived from an EMBL/GenBank/DDBJ whole genome shotgun (WGS) entry which is preliminary data.</text>
</comment>
<dbReference type="PRINTS" id="PR00153">
    <property type="entry name" value="CSAPPISMRASE"/>
</dbReference>
<dbReference type="EC" id="5.2.1.8" evidence="4"/>
<protein>
    <recommendedName>
        <fullName evidence="4">Peptidyl-prolyl cis-trans isomerase</fullName>
        <shortName evidence="4">PPIase</shortName>
        <ecNumber evidence="4">5.2.1.8</ecNumber>
    </recommendedName>
</protein>
<accession>W7ULK7</accession>
<dbReference type="PROSITE" id="PS50072">
    <property type="entry name" value="CSA_PPIASE_2"/>
    <property type="match status" value="1"/>
</dbReference>
<keyword evidence="2 4" id="KW-0697">Rotamase</keyword>
<comment type="similarity">
    <text evidence="4">Belongs to the cyclophilin-type PPIase family.</text>
</comment>
<sequence>MEFFKNLKKIVAVAAATTMLVLTGCGKESGNSNPGTTTPAASQSGNTIVVTLYPEHAPLTVANFEKLVNQGFYNGLTFHRVVDGFMAQGGDPLGTGMGGSDETIKGEFSQNGVDNPLSHQRGVISMARSMDPDSASSQFFICYADCSFLDGQYAAFGNVTEGMEVVDDFLQVPRSMGGDGAVSAPNSPIKMEKVEMIDPDENGLPRVKITMNNFLEGVK</sequence>
<dbReference type="Proteomes" id="UP000019365">
    <property type="component" value="Unassembled WGS sequence"/>
</dbReference>
<keyword evidence="3 4" id="KW-0413">Isomerase</keyword>
<dbReference type="EMBL" id="ATAX01000035">
    <property type="protein sequence ID" value="EWM52489.1"/>
    <property type="molecule type" value="Genomic_DNA"/>
</dbReference>
<dbReference type="Gene3D" id="2.40.100.10">
    <property type="entry name" value="Cyclophilin-like"/>
    <property type="match status" value="1"/>
</dbReference>
<dbReference type="PANTHER" id="PTHR45625:SF4">
    <property type="entry name" value="PEPTIDYLPROLYL ISOMERASE DOMAIN AND WD REPEAT-CONTAINING PROTEIN 1"/>
    <property type="match status" value="1"/>
</dbReference>
<keyword evidence="7" id="KW-1185">Reference proteome</keyword>
<dbReference type="OrthoDB" id="9807797at2"/>
<evidence type="ECO:0000256" key="4">
    <source>
        <dbReference type="RuleBase" id="RU363019"/>
    </source>
</evidence>
<feature type="domain" description="PPIase cyclophilin-type" evidence="5">
    <location>
        <begin position="48"/>
        <end position="196"/>
    </location>
</feature>
<evidence type="ECO:0000259" key="5">
    <source>
        <dbReference type="PROSITE" id="PS50072"/>
    </source>
</evidence>
<evidence type="ECO:0000313" key="6">
    <source>
        <dbReference type="EMBL" id="EWM52489.1"/>
    </source>
</evidence>
<dbReference type="PROSITE" id="PS51257">
    <property type="entry name" value="PROKAR_LIPOPROTEIN"/>
    <property type="match status" value="1"/>
</dbReference>
<organism evidence="6 7">
    <name type="scientific">Ruminococcus flavefaciens 007c</name>
    <dbReference type="NCBI Taxonomy" id="1341157"/>
    <lineage>
        <taxon>Bacteria</taxon>
        <taxon>Bacillati</taxon>
        <taxon>Bacillota</taxon>
        <taxon>Clostridia</taxon>
        <taxon>Eubacteriales</taxon>
        <taxon>Oscillospiraceae</taxon>
        <taxon>Ruminococcus</taxon>
    </lineage>
</organism>
<dbReference type="InterPro" id="IPR002130">
    <property type="entry name" value="Cyclophilin-type_PPIase_dom"/>
</dbReference>
<dbReference type="GO" id="GO:0006457">
    <property type="term" value="P:protein folding"/>
    <property type="evidence" value="ECO:0007669"/>
    <property type="project" value="InterPro"/>
</dbReference>
<dbReference type="AlphaFoldDB" id="W7ULK7"/>
<comment type="catalytic activity">
    <reaction evidence="4">
        <text>[protein]-peptidylproline (omega=180) = [protein]-peptidylproline (omega=0)</text>
        <dbReference type="Rhea" id="RHEA:16237"/>
        <dbReference type="Rhea" id="RHEA-COMP:10747"/>
        <dbReference type="Rhea" id="RHEA-COMP:10748"/>
        <dbReference type="ChEBI" id="CHEBI:83833"/>
        <dbReference type="ChEBI" id="CHEBI:83834"/>
        <dbReference type="EC" id="5.2.1.8"/>
    </reaction>
</comment>